<protein>
    <recommendedName>
        <fullName evidence="3">SWIM-type domain-containing protein</fullName>
    </recommendedName>
</protein>
<comment type="caution">
    <text evidence="1">The sequence shown here is derived from an EMBL/GenBank/DDBJ whole genome shotgun (WGS) entry which is preliminary data.</text>
</comment>
<dbReference type="PANTHER" id="PTHR47456">
    <property type="entry name" value="PHD-TYPE DOMAIN-CONTAINING PROTEIN"/>
    <property type="match status" value="1"/>
</dbReference>
<name>A0A8S3Q6U7_MYTED</name>
<evidence type="ECO:0008006" key="3">
    <source>
        <dbReference type="Google" id="ProtNLM"/>
    </source>
</evidence>
<organism evidence="1 2">
    <name type="scientific">Mytilus edulis</name>
    <name type="common">Blue mussel</name>
    <dbReference type="NCBI Taxonomy" id="6550"/>
    <lineage>
        <taxon>Eukaryota</taxon>
        <taxon>Metazoa</taxon>
        <taxon>Spiralia</taxon>
        <taxon>Lophotrochozoa</taxon>
        <taxon>Mollusca</taxon>
        <taxon>Bivalvia</taxon>
        <taxon>Autobranchia</taxon>
        <taxon>Pteriomorphia</taxon>
        <taxon>Mytilida</taxon>
        <taxon>Mytiloidea</taxon>
        <taxon>Mytilidae</taxon>
        <taxon>Mytilinae</taxon>
        <taxon>Mytilus</taxon>
    </lineage>
</organism>
<keyword evidence="2" id="KW-1185">Reference proteome</keyword>
<sequence>MNVGASDQHKKYDDSVPSFLHNRPKTVVQHCMHRWIDSENSTLDDIDQVSSLQFLVKSFNEVNKTLCYEVFLENESGMPSCQCMDWMNKHLPCKLLMTGFRQFPNSWNLIPVIYRDNPYICLDVESFPLDSAEDTSGFDDDNISEVHISSIEGEEYRIESLPIPPRQRIKH</sequence>
<dbReference type="Proteomes" id="UP000683360">
    <property type="component" value="Unassembled WGS sequence"/>
</dbReference>
<evidence type="ECO:0000313" key="2">
    <source>
        <dbReference type="Proteomes" id="UP000683360"/>
    </source>
</evidence>
<dbReference type="EMBL" id="CAJPWZ010000311">
    <property type="protein sequence ID" value="CAG2190075.1"/>
    <property type="molecule type" value="Genomic_DNA"/>
</dbReference>
<reference evidence="1" key="1">
    <citation type="submission" date="2021-03" db="EMBL/GenBank/DDBJ databases">
        <authorList>
            <person name="Bekaert M."/>
        </authorList>
    </citation>
    <scope>NUCLEOTIDE SEQUENCE</scope>
</reference>
<dbReference type="OrthoDB" id="6139129at2759"/>
<accession>A0A8S3Q6U7</accession>
<evidence type="ECO:0000313" key="1">
    <source>
        <dbReference type="EMBL" id="CAG2190075.1"/>
    </source>
</evidence>
<gene>
    <name evidence="1" type="ORF">MEDL_5402</name>
</gene>
<proteinExistence type="predicted"/>
<dbReference type="AlphaFoldDB" id="A0A8S3Q6U7"/>